<dbReference type="InterPro" id="IPR035684">
    <property type="entry name" value="ArgRS_core"/>
</dbReference>
<dbReference type="SUPFAM" id="SSF47323">
    <property type="entry name" value="Anticodon-binding domain of a subclass of class I aminoacyl-tRNA synthetases"/>
    <property type="match status" value="1"/>
</dbReference>
<dbReference type="InterPro" id="IPR001412">
    <property type="entry name" value="aa-tRNA-synth_I_CS"/>
</dbReference>
<feature type="short sequence motif" description="'HIGH' region" evidence="9">
    <location>
        <begin position="121"/>
        <end position="131"/>
    </location>
</feature>
<keyword evidence="5 9" id="KW-0067">ATP-binding</keyword>
<dbReference type="Pfam" id="PF05746">
    <property type="entry name" value="DALR_1"/>
    <property type="match status" value="1"/>
</dbReference>
<dbReference type="SMART" id="SM00836">
    <property type="entry name" value="DALR_1"/>
    <property type="match status" value="1"/>
</dbReference>
<evidence type="ECO:0000256" key="4">
    <source>
        <dbReference type="ARBA" id="ARBA00022741"/>
    </source>
</evidence>
<proteinExistence type="inferred from homology"/>
<dbReference type="Gene3D" id="3.40.50.620">
    <property type="entry name" value="HUPs"/>
    <property type="match status" value="1"/>
</dbReference>
<evidence type="ECO:0000256" key="10">
    <source>
        <dbReference type="RuleBase" id="RU363038"/>
    </source>
</evidence>
<evidence type="ECO:0000256" key="3">
    <source>
        <dbReference type="ARBA" id="ARBA00022598"/>
    </source>
</evidence>
<keyword evidence="14" id="KW-1185">Reference proteome</keyword>
<accession>A0ABT3G273</accession>
<dbReference type="InterPro" id="IPR014729">
    <property type="entry name" value="Rossmann-like_a/b/a_fold"/>
</dbReference>
<dbReference type="SUPFAM" id="SSF52374">
    <property type="entry name" value="Nucleotidylyl transferase"/>
    <property type="match status" value="1"/>
</dbReference>
<dbReference type="EC" id="6.1.1.19" evidence="9"/>
<evidence type="ECO:0000256" key="1">
    <source>
        <dbReference type="ARBA" id="ARBA00005594"/>
    </source>
</evidence>
<evidence type="ECO:0000256" key="7">
    <source>
        <dbReference type="ARBA" id="ARBA00023146"/>
    </source>
</evidence>
<evidence type="ECO:0000256" key="9">
    <source>
        <dbReference type="HAMAP-Rule" id="MF_00123"/>
    </source>
</evidence>
<dbReference type="PRINTS" id="PR01038">
    <property type="entry name" value="TRNASYNTHARG"/>
</dbReference>
<gene>
    <name evidence="9 13" type="primary">argS</name>
    <name evidence="13" type="ORF">OJ996_10125</name>
</gene>
<evidence type="ECO:0000313" key="13">
    <source>
        <dbReference type="EMBL" id="MCW1913933.1"/>
    </source>
</evidence>
<evidence type="ECO:0000259" key="12">
    <source>
        <dbReference type="SMART" id="SM01016"/>
    </source>
</evidence>
<name>A0ABT3G273_9BACT</name>
<reference evidence="13" key="1">
    <citation type="submission" date="2022-10" db="EMBL/GenBank/DDBJ databases">
        <title>Luteolibacter sp. GHJ8, whole genome shotgun sequencing project.</title>
        <authorList>
            <person name="Zhao G."/>
            <person name="Shen L."/>
        </authorList>
    </citation>
    <scope>NUCLEOTIDE SEQUENCE</scope>
    <source>
        <strain evidence="13">GHJ8</strain>
    </source>
</reference>
<dbReference type="PROSITE" id="PS00178">
    <property type="entry name" value="AA_TRNA_LIGASE_I"/>
    <property type="match status" value="1"/>
</dbReference>
<organism evidence="13 14">
    <name type="scientific">Luteolibacter rhizosphaerae</name>
    <dbReference type="NCBI Taxonomy" id="2989719"/>
    <lineage>
        <taxon>Bacteria</taxon>
        <taxon>Pseudomonadati</taxon>
        <taxon>Verrucomicrobiota</taxon>
        <taxon>Verrucomicrobiia</taxon>
        <taxon>Verrucomicrobiales</taxon>
        <taxon>Verrucomicrobiaceae</taxon>
        <taxon>Luteolibacter</taxon>
    </lineage>
</organism>
<keyword evidence="4 9" id="KW-0547">Nucleotide-binding</keyword>
<comment type="catalytic activity">
    <reaction evidence="8 9">
        <text>tRNA(Arg) + L-arginine + ATP = L-arginyl-tRNA(Arg) + AMP + diphosphate</text>
        <dbReference type="Rhea" id="RHEA:20301"/>
        <dbReference type="Rhea" id="RHEA-COMP:9658"/>
        <dbReference type="Rhea" id="RHEA-COMP:9673"/>
        <dbReference type="ChEBI" id="CHEBI:30616"/>
        <dbReference type="ChEBI" id="CHEBI:32682"/>
        <dbReference type="ChEBI" id="CHEBI:33019"/>
        <dbReference type="ChEBI" id="CHEBI:78442"/>
        <dbReference type="ChEBI" id="CHEBI:78513"/>
        <dbReference type="ChEBI" id="CHEBI:456215"/>
        <dbReference type="EC" id="6.1.1.19"/>
    </reaction>
</comment>
<dbReference type="RefSeq" id="WP_264513435.1">
    <property type="nucleotide sequence ID" value="NZ_JAPDDR010000004.1"/>
</dbReference>
<comment type="caution">
    <text evidence="13">The sequence shown here is derived from an EMBL/GenBank/DDBJ whole genome shotgun (WGS) entry which is preliminary data.</text>
</comment>
<sequence>MTLIQDLEARLANAFQSVLGETVSAPVVAAADLRFGDYQSNAAMALAKQRKTNPRALAEQVIAALDLADLGTADIAGPGFINFKLAPSSFAARAKEQLADPRLGVPEAAEKKTIVLDFSAPNVAKPMHIGHIRSTIIGDALSRIARFLGHHVITDNHIGDWGTQFGMVTWAWKQGLNEQALLENPLQELLRLYRHASDSSKADESIREACRQELVKLQQGDEENFAIWQRCIELSRAGLDKIYDRLDVSFDHWLGESAYNDALAPLVERLQADGIARESEGALCIFSNGEPADQAKDPFLIRKDGEWTDFPMIIRKSDGAFNYATTDIATVEFRRKEWKADAAWYVVDHRQSQHFHQLFSVAARLGYGEMDLRHISFGTILGTDGKPLKTRAGDLPQLDDVLDEAVVAAASAVAERSRVETEEDRKALAELIGISAVKFTELSHHRLSDYVFDLNKMLALQGDTAPYLQYSVVRCRSIFRKLEQAVDLSTVTPLLVEDAEIHLARFLARYGEVVPTLLDDHRPNLLANYLLELARAYHSFNEACPVLKAEEPLRNSRLLLCELTSRVLVHGLGLLGIRCPDQM</sequence>
<dbReference type="NCBIfam" id="TIGR00456">
    <property type="entry name" value="argS"/>
    <property type="match status" value="1"/>
</dbReference>
<evidence type="ECO:0000256" key="8">
    <source>
        <dbReference type="ARBA" id="ARBA00049339"/>
    </source>
</evidence>
<dbReference type="Proteomes" id="UP001165653">
    <property type="component" value="Unassembled WGS sequence"/>
</dbReference>
<comment type="similarity">
    <text evidence="1 9 10">Belongs to the class-I aminoacyl-tRNA synthetase family.</text>
</comment>
<dbReference type="InterPro" id="IPR001278">
    <property type="entry name" value="Arg-tRNA-ligase"/>
</dbReference>
<dbReference type="InterPro" id="IPR036695">
    <property type="entry name" value="Arg-tRNA-synth_N_sf"/>
</dbReference>
<keyword evidence="2 9" id="KW-0963">Cytoplasm</keyword>
<keyword evidence="6 9" id="KW-0648">Protein biosynthesis</keyword>
<dbReference type="Pfam" id="PF03485">
    <property type="entry name" value="Arg_tRNA_synt_N"/>
    <property type="match status" value="1"/>
</dbReference>
<comment type="subunit">
    <text evidence="9">Monomer.</text>
</comment>
<dbReference type="Gene3D" id="3.30.1360.70">
    <property type="entry name" value="Arginyl tRNA synthetase N-terminal domain"/>
    <property type="match status" value="1"/>
</dbReference>
<dbReference type="InterPro" id="IPR009080">
    <property type="entry name" value="tRNAsynth_Ia_anticodon-bd"/>
</dbReference>
<dbReference type="Gene3D" id="1.10.730.10">
    <property type="entry name" value="Isoleucyl-tRNA Synthetase, Domain 1"/>
    <property type="match status" value="1"/>
</dbReference>
<dbReference type="HAMAP" id="MF_00123">
    <property type="entry name" value="Arg_tRNA_synth"/>
    <property type="match status" value="1"/>
</dbReference>
<evidence type="ECO:0000256" key="6">
    <source>
        <dbReference type="ARBA" id="ARBA00022917"/>
    </source>
</evidence>
<evidence type="ECO:0000256" key="2">
    <source>
        <dbReference type="ARBA" id="ARBA00022490"/>
    </source>
</evidence>
<comment type="subcellular location">
    <subcellularLocation>
        <location evidence="9">Cytoplasm</location>
    </subcellularLocation>
</comment>
<keyword evidence="3 9" id="KW-0436">Ligase</keyword>
<feature type="domain" description="DALR anticodon binding" evidence="11">
    <location>
        <begin position="468"/>
        <end position="583"/>
    </location>
</feature>
<dbReference type="EMBL" id="JAPDDR010000004">
    <property type="protein sequence ID" value="MCW1913933.1"/>
    <property type="molecule type" value="Genomic_DNA"/>
</dbReference>
<dbReference type="CDD" id="cd00671">
    <property type="entry name" value="ArgRS_core"/>
    <property type="match status" value="1"/>
</dbReference>
<dbReference type="SMART" id="SM01016">
    <property type="entry name" value="Arg_tRNA_synt_N"/>
    <property type="match status" value="1"/>
</dbReference>
<dbReference type="GO" id="GO:0004814">
    <property type="term" value="F:arginine-tRNA ligase activity"/>
    <property type="evidence" value="ECO:0007669"/>
    <property type="project" value="UniProtKB-EC"/>
</dbReference>
<keyword evidence="7 9" id="KW-0030">Aminoacyl-tRNA synthetase</keyword>
<dbReference type="PANTHER" id="PTHR11956">
    <property type="entry name" value="ARGINYL-TRNA SYNTHETASE"/>
    <property type="match status" value="1"/>
</dbReference>
<evidence type="ECO:0000313" key="14">
    <source>
        <dbReference type="Proteomes" id="UP001165653"/>
    </source>
</evidence>
<dbReference type="CDD" id="cd07956">
    <property type="entry name" value="Anticodon_Ia_Arg"/>
    <property type="match status" value="1"/>
</dbReference>
<protein>
    <recommendedName>
        <fullName evidence="9">Arginine--tRNA ligase</fullName>
        <ecNumber evidence="9">6.1.1.19</ecNumber>
    </recommendedName>
    <alternativeName>
        <fullName evidence="9">Arginyl-tRNA synthetase</fullName>
        <shortName evidence="9">ArgRS</shortName>
    </alternativeName>
</protein>
<evidence type="ECO:0000256" key="5">
    <source>
        <dbReference type="ARBA" id="ARBA00022840"/>
    </source>
</evidence>
<evidence type="ECO:0000259" key="11">
    <source>
        <dbReference type="SMART" id="SM00836"/>
    </source>
</evidence>
<dbReference type="InterPro" id="IPR008909">
    <property type="entry name" value="DALR_anticod-bd"/>
</dbReference>
<dbReference type="Pfam" id="PF00750">
    <property type="entry name" value="tRNA-synt_1d"/>
    <property type="match status" value="1"/>
</dbReference>
<feature type="domain" description="Arginyl tRNA synthetase N-terminal" evidence="12">
    <location>
        <begin position="5"/>
        <end position="85"/>
    </location>
</feature>
<dbReference type="SUPFAM" id="SSF55190">
    <property type="entry name" value="Arginyl-tRNA synthetase (ArgRS), N-terminal 'additional' domain"/>
    <property type="match status" value="1"/>
</dbReference>
<dbReference type="InterPro" id="IPR005148">
    <property type="entry name" value="Arg-tRNA-synth_N"/>
</dbReference>
<dbReference type="PANTHER" id="PTHR11956:SF5">
    <property type="entry name" value="ARGININE--TRNA LIGASE, CYTOPLASMIC"/>
    <property type="match status" value="1"/>
</dbReference>